<protein>
    <submittedName>
        <fullName evidence="1">Uncharacterized protein</fullName>
    </submittedName>
</protein>
<keyword evidence="2" id="KW-1185">Reference proteome</keyword>
<evidence type="ECO:0000313" key="2">
    <source>
        <dbReference type="Proteomes" id="UP001476798"/>
    </source>
</evidence>
<evidence type="ECO:0000313" key="1">
    <source>
        <dbReference type="EMBL" id="MEQ2176056.1"/>
    </source>
</evidence>
<proteinExistence type="predicted"/>
<organism evidence="1 2">
    <name type="scientific">Goodea atripinnis</name>
    <dbReference type="NCBI Taxonomy" id="208336"/>
    <lineage>
        <taxon>Eukaryota</taxon>
        <taxon>Metazoa</taxon>
        <taxon>Chordata</taxon>
        <taxon>Craniata</taxon>
        <taxon>Vertebrata</taxon>
        <taxon>Euteleostomi</taxon>
        <taxon>Actinopterygii</taxon>
        <taxon>Neopterygii</taxon>
        <taxon>Teleostei</taxon>
        <taxon>Neoteleostei</taxon>
        <taxon>Acanthomorphata</taxon>
        <taxon>Ovalentaria</taxon>
        <taxon>Atherinomorphae</taxon>
        <taxon>Cyprinodontiformes</taxon>
        <taxon>Goodeidae</taxon>
        <taxon>Goodea</taxon>
    </lineage>
</organism>
<feature type="non-terminal residue" evidence="1">
    <location>
        <position position="1"/>
    </location>
</feature>
<comment type="caution">
    <text evidence="1">The sequence shown here is derived from an EMBL/GenBank/DDBJ whole genome shotgun (WGS) entry which is preliminary data.</text>
</comment>
<dbReference type="EMBL" id="JAHRIO010052639">
    <property type="protein sequence ID" value="MEQ2176056.1"/>
    <property type="molecule type" value="Genomic_DNA"/>
</dbReference>
<name>A0ABV0NX96_9TELE</name>
<gene>
    <name evidence="1" type="ORF">GOODEAATRI_024164</name>
</gene>
<accession>A0ABV0NX96</accession>
<sequence length="123" mass="13250">GPDVTPTLYVQNPQNPGNTLNKADQLNSDVCLVTDFHPKVDDVVPKVTGGPVNDACGNIYPGKSQHFLSQFGSTTDTCNDACGGIYPEKAKLNFYLLLMNGVRVVFTKALAFSTVLTIRGLLF</sequence>
<dbReference type="Proteomes" id="UP001476798">
    <property type="component" value="Unassembled WGS sequence"/>
</dbReference>
<reference evidence="1 2" key="1">
    <citation type="submission" date="2021-06" db="EMBL/GenBank/DDBJ databases">
        <authorList>
            <person name="Palmer J.M."/>
        </authorList>
    </citation>
    <scope>NUCLEOTIDE SEQUENCE [LARGE SCALE GENOMIC DNA]</scope>
    <source>
        <strain evidence="1 2">GA_2019</strain>
        <tissue evidence="1">Muscle</tissue>
    </source>
</reference>